<feature type="domain" description="Pentatricopeptide repeat-containing protein-mitochondrial" evidence="3">
    <location>
        <begin position="326"/>
        <end position="460"/>
    </location>
</feature>
<proteinExistence type="predicted"/>
<comment type="caution">
    <text evidence="4">The sequence shown here is derived from an EMBL/GenBank/DDBJ whole genome shotgun (WGS) entry which is preliminary data.</text>
</comment>
<keyword evidence="1" id="KW-0677">Repeat</keyword>
<reference evidence="4" key="1">
    <citation type="submission" date="2023-04" db="EMBL/GenBank/DDBJ databases">
        <title>Black Yeasts Isolated from many extreme environments.</title>
        <authorList>
            <person name="Coleine C."/>
            <person name="Stajich J.E."/>
            <person name="Selbmann L."/>
        </authorList>
    </citation>
    <scope>NUCLEOTIDE SEQUENCE</scope>
    <source>
        <strain evidence="4">CCFEE 5312</strain>
    </source>
</reference>
<dbReference type="Pfam" id="PF23276">
    <property type="entry name" value="TPR_24"/>
    <property type="match status" value="1"/>
</dbReference>
<dbReference type="AlphaFoldDB" id="A0AAJ0GGN2"/>
<dbReference type="Proteomes" id="UP001271007">
    <property type="component" value="Unassembled WGS sequence"/>
</dbReference>
<feature type="region of interest" description="Disordered" evidence="2">
    <location>
        <begin position="626"/>
        <end position="647"/>
    </location>
</feature>
<feature type="compositionally biased region" description="Basic and acidic residues" evidence="2">
    <location>
        <begin position="59"/>
        <end position="69"/>
    </location>
</feature>
<feature type="compositionally biased region" description="Basic and acidic residues" evidence="2">
    <location>
        <begin position="89"/>
        <end position="99"/>
    </location>
</feature>
<evidence type="ECO:0000259" key="3">
    <source>
        <dbReference type="Pfam" id="PF23276"/>
    </source>
</evidence>
<accession>A0AAJ0GGN2</accession>
<dbReference type="PANTHER" id="PTHR47447">
    <property type="entry name" value="OS03G0856100 PROTEIN"/>
    <property type="match status" value="1"/>
</dbReference>
<evidence type="ECO:0000313" key="5">
    <source>
        <dbReference type="Proteomes" id="UP001271007"/>
    </source>
</evidence>
<dbReference type="PANTHER" id="PTHR47447:SF17">
    <property type="entry name" value="OS12G0638900 PROTEIN"/>
    <property type="match status" value="1"/>
</dbReference>
<dbReference type="Gene3D" id="1.25.40.10">
    <property type="entry name" value="Tetratricopeptide repeat domain"/>
    <property type="match status" value="2"/>
</dbReference>
<sequence length="647" mass="73259">MNAGRLAIDPFWQCICPSWTLATSRTAARLVTRPRRPTFQCLNAPRVRQKSDAEIRHYKNLGRHKEDRSTPVLSPFATSAPQRPPRQPRPPEEKQKPPEPETSIDWQNEPTQYIYNHMRGAAIDGKVSLVRFLAELLVKERREKPSVQLYNMLILSNVGYQEGMGWRVGELIEDMEKDGLSPDGGTCHAGLKVFAVHPDHILRADILHYMSKHWIQVTEDGAHDVAAGLLREGLYEQGLERLDMMRREDMRISPWLLDMAVWILCEAGEIQEAYRIMRQRVDSAEINISRTLWLFFLDKASENHHHAATALVWTAQVEQHFINPASGVCLNVLATAAQAADASLATDVFTHLSKRSATFQPIHYELLISTYLATDPPDLQRALTILTIMALEKVEPTRAETRALYLYMRDEPESLPEAITVFRELNDQGRKIPIAALNVIVESYVHQANLDDAMKLYKQMHTFAPETSGAQTSFANIETFNLLLKACREVDPPDEHQASFLVSELLALRVTPTALTYDRLILLFMRAGTKNIQRSGKAKDPENCTKLRARGLELLDWSFRHFTEMRPLGWLPRFGTLEDLSVALASVGDTRCWDVLQVAEDERQNISGWDVKGGAVRRNVERAWETSMAKEPISNSPSESERAAAAA</sequence>
<evidence type="ECO:0000256" key="1">
    <source>
        <dbReference type="ARBA" id="ARBA00022737"/>
    </source>
</evidence>
<dbReference type="EMBL" id="JAWDJX010000004">
    <property type="protein sequence ID" value="KAK3057172.1"/>
    <property type="molecule type" value="Genomic_DNA"/>
</dbReference>
<dbReference type="InterPro" id="IPR011990">
    <property type="entry name" value="TPR-like_helical_dom_sf"/>
</dbReference>
<keyword evidence="5" id="KW-1185">Reference proteome</keyword>
<evidence type="ECO:0000313" key="4">
    <source>
        <dbReference type="EMBL" id="KAK3057172.1"/>
    </source>
</evidence>
<dbReference type="InterPro" id="IPR057027">
    <property type="entry name" value="TPR_mt"/>
</dbReference>
<protein>
    <recommendedName>
        <fullName evidence="3">Pentatricopeptide repeat-containing protein-mitochondrial domain-containing protein</fullName>
    </recommendedName>
</protein>
<organism evidence="4 5">
    <name type="scientific">Extremus antarcticus</name>
    <dbReference type="NCBI Taxonomy" id="702011"/>
    <lineage>
        <taxon>Eukaryota</taxon>
        <taxon>Fungi</taxon>
        <taxon>Dikarya</taxon>
        <taxon>Ascomycota</taxon>
        <taxon>Pezizomycotina</taxon>
        <taxon>Dothideomycetes</taxon>
        <taxon>Dothideomycetidae</taxon>
        <taxon>Mycosphaerellales</taxon>
        <taxon>Extremaceae</taxon>
        <taxon>Extremus</taxon>
    </lineage>
</organism>
<feature type="region of interest" description="Disordered" evidence="2">
    <location>
        <begin position="59"/>
        <end position="107"/>
    </location>
</feature>
<gene>
    <name evidence="4" type="ORF">LTR09_002211</name>
</gene>
<name>A0AAJ0GGN2_9PEZI</name>
<evidence type="ECO:0000256" key="2">
    <source>
        <dbReference type="SAM" id="MobiDB-lite"/>
    </source>
</evidence>